<sequence>METMGTDERPPAGSLVQGLVAKPQGYNLFQAISLLEREVRAREPTPTPQRDAMQLPVRLRSVVSLGFQASDVSNVSEDDSQSAPFVLRTPVLSLAGAQGPLPLPFTEMVLERNAARDYATADFLDIFNHRFLAFLYRSRKKHNMGLNGLAPAASPLASCLDALSALGLKAGVRAPDGDAGWLEHAGLLGGAPRSIAGLLAMLSHRLDVRASARQFCGGWRLLEPADVLRLGGRGRSPRLGRSAALGQRVWDQSAGVCITFHGLRLPRLQQLLKGGSEHALLGWMVRRYLSQDLDVEIVLQVRPDDLPRAALSAQQPLRLGWTSWLVSRPASLVDLPPVRFKLAESAAAPQ</sequence>
<evidence type="ECO:0000313" key="2">
    <source>
        <dbReference type="Proteomes" id="UP001268089"/>
    </source>
</evidence>
<dbReference type="PANTHER" id="PTHR35564">
    <property type="match status" value="1"/>
</dbReference>
<gene>
    <name evidence="1" type="ORF">J2X15_002427</name>
</gene>
<organism evidence="1 2">
    <name type="scientific">Rhodoferax saidenbachensis</name>
    <dbReference type="NCBI Taxonomy" id="1484693"/>
    <lineage>
        <taxon>Bacteria</taxon>
        <taxon>Pseudomonadati</taxon>
        <taxon>Pseudomonadota</taxon>
        <taxon>Betaproteobacteria</taxon>
        <taxon>Burkholderiales</taxon>
        <taxon>Comamonadaceae</taxon>
        <taxon>Rhodoferax</taxon>
    </lineage>
</organism>
<dbReference type="InterPro" id="IPR010732">
    <property type="entry name" value="T6SS_TssG-like"/>
</dbReference>
<protein>
    <submittedName>
        <fullName evidence="1">Type VI secretion system protein ImpH</fullName>
    </submittedName>
</protein>
<name>A0ABU1ZNM1_9BURK</name>
<evidence type="ECO:0000313" key="1">
    <source>
        <dbReference type="EMBL" id="MDR7307140.1"/>
    </source>
</evidence>
<dbReference type="Pfam" id="PF06996">
    <property type="entry name" value="T6SS_TssG"/>
    <property type="match status" value="1"/>
</dbReference>
<dbReference type="PANTHER" id="PTHR35564:SF4">
    <property type="entry name" value="CYTOPLASMIC PROTEIN"/>
    <property type="match status" value="1"/>
</dbReference>
<reference evidence="1 2" key="1">
    <citation type="submission" date="2023-07" db="EMBL/GenBank/DDBJ databases">
        <title>Sorghum-associated microbial communities from plants grown in Nebraska, USA.</title>
        <authorList>
            <person name="Schachtman D."/>
        </authorList>
    </citation>
    <scope>NUCLEOTIDE SEQUENCE [LARGE SCALE GENOMIC DNA]</scope>
    <source>
        <strain evidence="1 2">BE308</strain>
    </source>
</reference>
<dbReference type="NCBIfam" id="TIGR03347">
    <property type="entry name" value="VI_chp_1"/>
    <property type="match status" value="1"/>
</dbReference>
<proteinExistence type="predicted"/>
<dbReference type="EMBL" id="JAVDXO010000005">
    <property type="protein sequence ID" value="MDR7307140.1"/>
    <property type="molecule type" value="Genomic_DNA"/>
</dbReference>
<comment type="caution">
    <text evidence="1">The sequence shown here is derived from an EMBL/GenBank/DDBJ whole genome shotgun (WGS) entry which is preliminary data.</text>
</comment>
<accession>A0ABU1ZNM1</accession>
<dbReference type="Proteomes" id="UP001268089">
    <property type="component" value="Unassembled WGS sequence"/>
</dbReference>
<keyword evidence="2" id="KW-1185">Reference proteome</keyword>
<dbReference type="RefSeq" id="WP_310343133.1">
    <property type="nucleotide sequence ID" value="NZ_JAVDXO010000005.1"/>
</dbReference>